<accession>A0A7W0DTY9</accession>
<dbReference type="Proteomes" id="UP000545761">
    <property type="component" value="Unassembled WGS sequence"/>
</dbReference>
<dbReference type="InterPro" id="IPR050251">
    <property type="entry name" value="HpcH-HpaI_aldolase"/>
</dbReference>
<gene>
    <name evidence="5" type="ORF">H1D24_37180</name>
</gene>
<name>A0A7W0DTY9_9ACTN</name>
<evidence type="ECO:0000313" key="6">
    <source>
        <dbReference type="Proteomes" id="UP000545761"/>
    </source>
</evidence>
<dbReference type="RefSeq" id="WP_181662155.1">
    <property type="nucleotide sequence ID" value="NZ_JACEHE010000041.1"/>
</dbReference>
<dbReference type="GO" id="GO:0005737">
    <property type="term" value="C:cytoplasm"/>
    <property type="evidence" value="ECO:0007669"/>
    <property type="project" value="TreeGrafter"/>
</dbReference>
<dbReference type="AlphaFoldDB" id="A0A7W0DTY9"/>
<sequence>MTAGDVHLLRRRLRAALTAAEPAVGTFVKLASPDVVELAEAAGFAFVVVDLEHSTLTEQNAVDLVRHADACGLPALVRVPEVDAAAVNRLLEAGAAGIQLSMLIRVAQAEALVVATRFAPAGRRSVSLANRAARFGAAPLAGFLRAEQDDPPVLVGQIETARTDPLPDLVAALDVCFVGSTDLAVDLGLPADPAVLRAAVDRVRGAARSTAVAFGGWAPTRGAAADLGLGDADYLVVGSDLQMLAAGLRAAAGEEKQ</sequence>
<evidence type="ECO:0000313" key="5">
    <source>
        <dbReference type="EMBL" id="MBA2951236.1"/>
    </source>
</evidence>
<keyword evidence="2" id="KW-0479">Metal-binding</keyword>
<evidence type="ECO:0000256" key="1">
    <source>
        <dbReference type="ARBA" id="ARBA00005568"/>
    </source>
</evidence>
<reference evidence="5 6" key="1">
    <citation type="submission" date="2020-07" db="EMBL/GenBank/DDBJ databases">
        <title>Streptomyces isolated from Indian soil.</title>
        <authorList>
            <person name="Mandal S."/>
            <person name="Maiti P.K."/>
        </authorList>
    </citation>
    <scope>NUCLEOTIDE SEQUENCE [LARGE SCALE GENOMIC DNA]</scope>
    <source>
        <strain evidence="5 6">PSKA28</strain>
    </source>
</reference>
<dbReference type="GO" id="GO:0016832">
    <property type="term" value="F:aldehyde-lyase activity"/>
    <property type="evidence" value="ECO:0007669"/>
    <property type="project" value="TreeGrafter"/>
</dbReference>
<dbReference type="PANTHER" id="PTHR30502">
    <property type="entry name" value="2-KETO-3-DEOXY-L-RHAMNONATE ALDOLASE"/>
    <property type="match status" value="1"/>
</dbReference>
<proteinExistence type="inferred from homology"/>
<dbReference type="Pfam" id="PF03328">
    <property type="entry name" value="HpcH_HpaI"/>
    <property type="match status" value="1"/>
</dbReference>
<dbReference type="SUPFAM" id="SSF51621">
    <property type="entry name" value="Phosphoenolpyruvate/pyruvate domain"/>
    <property type="match status" value="1"/>
</dbReference>
<dbReference type="InterPro" id="IPR015813">
    <property type="entry name" value="Pyrv/PenolPyrv_kinase-like_dom"/>
</dbReference>
<keyword evidence="3" id="KW-0456">Lyase</keyword>
<dbReference type="PANTHER" id="PTHR30502:SF0">
    <property type="entry name" value="PHOSPHOENOLPYRUVATE CARBOXYLASE FAMILY PROTEIN"/>
    <property type="match status" value="1"/>
</dbReference>
<dbReference type="Gene3D" id="3.20.20.60">
    <property type="entry name" value="Phosphoenolpyruvate-binding domains"/>
    <property type="match status" value="1"/>
</dbReference>
<evidence type="ECO:0000259" key="4">
    <source>
        <dbReference type="Pfam" id="PF03328"/>
    </source>
</evidence>
<comment type="caution">
    <text evidence="5">The sequence shown here is derived from an EMBL/GenBank/DDBJ whole genome shotgun (WGS) entry which is preliminary data.</text>
</comment>
<feature type="domain" description="HpcH/HpaI aldolase/citrate lyase" evidence="4">
    <location>
        <begin position="25"/>
        <end position="216"/>
    </location>
</feature>
<evidence type="ECO:0000256" key="3">
    <source>
        <dbReference type="ARBA" id="ARBA00023239"/>
    </source>
</evidence>
<dbReference type="GO" id="GO:0046872">
    <property type="term" value="F:metal ion binding"/>
    <property type="evidence" value="ECO:0007669"/>
    <property type="project" value="UniProtKB-KW"/>
</dbReference>
<dbReference type="InterPro" id="IPR005000">
    <property type="entry name" value="Aldolase/citrate-lyase_domain"/>
</dbReference>
<protein>
    <submittedName>
        <fullName evidence="5">2,4-dihydroxyhept-2-ene-1,7-dioic acid aldolase</fullName>
    </submittedName>
</protein>
<comment type="similarity">
    <text evidence="1">Belongs to the HpcH/HpaI aldolase family.</text>
</comment>
<evidence type="ECO:0000256" key="2">
    <source>
        <dbReference type="ARBA" id="ARBA00022723"/>
    </source>
</evidence>
<dbReference type="EMBL" id="JACEHE010000041">
    <property type="protein sequence ID" value="MBA2951236.1"/>
    <property type="molecule type" value="Genomic_DNA"/>
</dbReference>
<organism evidence="5 6">
    <name type="scientific">Streptomyces himalayensis subsp. himalayensis</name>
    <dbReference type="NCBI Taxonomy" id="2756131"/>
    <lineage>
        <taxon>Bacteria</taxon>
        <taxon>Bacillati</taxon>
        <taxon>Actinomycetota</taxon>
        <taxon>Actinomycetes</taxon>
        <taxon>Kitasatosporales</taxon>
        <taxon>Streptomycetaceae</taxon>
        <taxon>Streptomyces</taxon>
        <taxon>Streptomyces himalayensis</taxon>
    </lineage>
</organism>
<dbReference type="InterPro" id="IPR040442">
    <property type="entry name" value="Pyrv_kinase-like_dom_sf"/>
</dbReference>